<protein>
    <submittedName>
        <fullName evidence="1">Uncharacterized protein</fullName>
    </submittedName>
</protein>
<evidence type="ECO:0000313" key="4">
    <source>
        <dbReference type="Proteomes" id="UP000198939"/>
    </source>
</evidence>
<reference evidence="2 4" key="3">
    <citation type="submission" date="2016-10" db="EMBL/GenBank/DDBJ databases">
        <authorList>
            <person name="Varghese N."/>
            <person name="Submissions S."/>
        </authorList>
    </citation>
    <scope>NUCLEOTIDE SEQUENCE [LARGE SCALE GENOMIC DNA]</scope>
    <source>
        <strain evidence="2 4">CGMCC 1.7071</strain>
    </source>
</reference>
<accession>A0A1H8WLM2</accession>
<gene>
    <name evidence="1" type="ORF">RTCCBAU85039_6581</name>
    <name evidence="2" type="ORF">SAMN05216228_106918</name>
</gene>
<reference evidence="1" key="2">
    <citation type="submission" date="2016-10" db="EMBL/GenBank/DDBJ databases">
        <authorList>
            <person name="de Groot N.N."/>
        </authorList>
    </citation>
    <scope>NUCLEOTIDE SEQUENCE [LARGE SCALE GENOMIC DNA]</scope>
    <source>
        <strain evidence="1">CCBAU85039</strain>
    </source>
</reference>
<sequence length="180" mass="19238">MLGRINPADNSTIDIPVEGAIGPYRGIAIGESAVWVPDIGSKTIFKVDPQANRVVMRTAADLFDSEVSIGVGAGAVWVVTMAGKNVTSKDYDRELSRFNASTGVLEATLQFPARGAAAIFDYGWFGSLGSTRMNSIAWTRRPIVSSRQLLCANGRASWHPFGSLIRATARCSGLTGEAMR</sequence>
<dbReference type="Proteomes" id="UP000198939">
    <property type="component" value="Unassembled WGS sequence"/>
</dbReference>
<dbReference type="EMBL" id="FOCV01000069">
    <property type="protein sequence ID" value="SEP28551.1"/>
    <property type="molecule type" value="Genomic_DNA"/>
</dbReference>
<dbReference type="SUPFAM" id="SSF101898">
    <property type="entry name" value="NHL repeat"/>
    <property type="match status" value="1"/>
</dbReference>
<dbReference type="OrthoDB" id="114286at2"/>
<dbReference type="Proteomes" id="UP000183063">
    <property type="component" value="Unassembled WGS sequence"/>
</dbReference>
<evidence type="ECO:0000313" key="2">
    <source>
        <dbReference type="EMBL" id="SEP28551.1"/>
    </source>
</evidence>
<dbReference type="RefSeq" id="WP_072381995.1">
    <property type="nucleotide sequence ID" value="NZ_FNXB01000081.1"/>
</dbReference>
<dbReference type="STRING" id="501024.RTCCBAU85039_6581"/>
<reference evidence="3" key="1">
    <citation type="submission" date="2016-10" db="EMBL/GenBank/DDBJ databases">
        <authorList>
            <person name="Wibberg D."/>
        </authorList>
    </citation>
    <scope>NUCLEOTIDE SEQUENCE [LARGE SCALE GENOMIC DNA]</scope>
</reference>
<organism evidence="1 3">
    <name type="scientific">Rhizobium tibeticum</name>
    <dbReference type="NCBI Taxonomy" id="501024"/>
    <lineage>
        <taxon>Bacteria</taxon>
        <taxon>Pseudomonadati</taxon>
        <taxon>Pseudomonadota</taxon>
        <taxon>Alphaproteobacteria</taxon>
        <taxon>Hyphomicrobiales</taxon>
        <taxon>Rhizobiaceae</taxon>
        <taxon>Rhizobium/Agrobacterium group</taxon>
        <taxon>Rhizobium</taxon>
    </lineage>
</organism>
<proteinExistence type="predicted"/>
<dbReference type="AlphaFoldDB" id="A0A1H8WLM2"/>
<evidence type="ECO:0000313" key="3">
    <source>
        <dbReference type="Proteomes" id="UP000183063"/>
    </source>
</evidence>
<keyword evidence="4" id="KW-1185">Reference proteome</keyword>
<dbReference type="EMBL" id="FNXB01000081">
    <property type="protein sequence ID" value="SEI21263.1"/>
    <property type="molecule type" value="Genomic_DNA"/>
</dbReference>
<name>A0A1H8WLM2_9HYPH</name>
<evidence type="ECO:0000313" key="1">
    <source>
        <dbReference type="EMBL" id="SEI21263.1"/>
    </source>
</evidence>